<organism evidence="3 4">
    <name type="scientific">Bodo saltans</name>
    <name type="common">Flagellated protozoan</name>
    <dbReference type="NCBI Taxonomy" id="75058"/>
    <lineage>
        <taxon>Eukaryota</taxon>
        <taxon>Discoba</taxon>
        <taxon>Euglenozoa</taxon>
        <taxon>Kinetoplastea</taxon>
        <taxon>Metakinetoplastina</taxon>
        <taxon>Eubodonida</taxon>
        <taxon>Bodonidae</taxon>
        <taxon>Bodo</taxon>
    </lineage>
</organism>
<feature type="transmembrane region" description="Helical" evidence="2">
    <location>
        <begin position="260"/>
        <end position="282"/>
    </location>
</feature>
<feature type="region of interest" description="Disordered" evidence="1">
    <location>
        <begin position="104"/>
        <end position="152"/>
    </location>
</feature>
<feature type="compositionally biased region" description="Acidic residues" evidence="1">
    <location>
        <begin position="25"/>
        <end position="37"/>
    </location>
</feature>
<feature type="compositionally biased region" description="Low complexity" evidence="1">
    <location>
        <begin position="187"/>
        <end position="207"/>
    </location>
</feature>
<feature type="transmembrane region" description="Helical" evidence="2">
    <location>
        <begin position="347"/>
        <end position="369"/>
    </location>
</feature>
<dbReference type="EMBL" id="CYKH01001043">
    <property type="protein sequence ID" value="CUG79874.1"/>
    <property type="molecule type" value="Genomic_DNA"/>
</dbReference>
<evidence type="ECO:0000256" key="2">
    <source>
        <dbReference type="SAM" id="Phobius"/>
    </source>
</evidence>
<dbReference type="AlphaFoldDB" id="A0A0S4J814"/>
<gene>
    <name evidence="3" type="ORF">BSAL_86260c</name>
</gene>
<keyword evidence="2" id="KW-0472">Membrane</keyword>
<name>A0A0S4J814_BODSA</name>
<reference evidence="4" key="1">
    <citation type="submission" date="2015-09" db="EMBL/GenBank/DDBJ databases">
        <authorList>
            <consortium name="Pathogen Informatics"/>
        </authorList>
    </citation>
    <scope>NUCLEOTIDE SEQUENCE [LARGE SCALE GENOMIC DNA]</scope>
    <source>
        <strain evidence="4">Lake Konstanz</strain>
    </source>
</reference>
<dbReference type="Proteomes" id="UP000051952">
    <property type="component" value="Unassembled WGS sequence"/>
</dbReference>
<accession>A0A0S4J814</accession>
<evidence type="ECO:0000313" key="3">
    <source>
        <dbReference type="EMBL" id="CUG79874.1"/>
    </source>
</evidence>
<feature type="region of interest" description="Disordered" evidence="1">
    <location>
        <begin position="25"/>
        <end position="79"/>
    </location>
</feature>
<keyword evidence="4" id="KW-1185">Reference proteome</keyword>
<evidence type="ECO:0008006" key="5">
    <source>
        <dbReference type="Google" id="ProtNLM"/>
    </source>
</evidence>
<sequence length="498" mass="55655">MVRAAPTRNLAGLFHEDSLPLNFYDDIDDDAGADGEDVVPTLSPQQQDPHHPHNSSSEDDDVDPLGGFQRRPSPPAAVLSGGALSNYMTNITHDASLRIHILSPEENHQRHPVEQNTAFPVPYGRSDRLQSTGSGGGGGGGDREEPQHHHKSRAYAYTAARATMRMSMAVPEAASFRARRRSVVPAEMPEFSSPSSPMSASANMASSQRRNNNTNHDSLAKSSSSRAANGTFQDKLVLPLRKVYDLYVEEHSARYWTRPFVGIFFELYLFLASVPVSIYVMIANGIEVTLALLQQRFIGRGKDEPDDIIQRRRHQHVVMAFAEAFSETLPQFAVQVHTYTIGALDPVVFFVSGALTLVSVVKSILTFILQFEDILQLSDSQKILQRSLAENPIQADVWMTLGHYNAPVVLGKEISPAACNMEASHCWVNHFLALHKLTLHRVDYNRDEQHVTLRGHRYERLECFVNAVKGWCRAMALYEKYGNPFVLNKTSEYRTRMA</sequence>
<keyword evidence="2" id="KW-1133">Transmembrane helix</keyword>
<keyword evidence="2" id="KW-0812">Transmembrane</keyword>
<protein>
    <recommendedName>
        <fullName evidence="5">Transmembrane protein</fullName>
    </recommendedName>
</protein>
<feature type="non-terminal residue" evidence="3">
    <location>
        <position position="498"/>
    </location>
</feature>
<dbReference type="VEuPathDB" id="TriTrypDB:BSAL_86260c"/>
<proteinExistence type="predicted"/>
<feature type="region of interest" description="Disordered" evidence="1">
    <location>
        <begin position="187"/>
        <end position="226"/>
    </location>
</feature>
<feature type="compositionally biased region" description="Basic and acidic residues" evidence="1">
    <location>
        <begin position="104"/>
        <end position="113"/>
    </location>
</feature>
<evidence type="ECO:0000313" key="4">
    <source>
        <dbReference type="Proteomes" id="UP000051952"/>
    </source>
</evidence>
<feature type="compositionally biased region" description="Polar residues" evidence="1">
    <location>
        <begin position="208"/>
        <end position="226"/>
    </location>
</feature>
<evidence type="ECO:0000256" key="1">
    <source>
        <dbReference type="SAM" id="MobiDB-lite"/>
    </source>
</evidence>